<keyword evidence="3" id="KW-0732">Signal</keyword>
<evidence type="ECO:0000313" key="6">
    <source>
        <dbReference type="Proteomes" id="UP000319210"/>
    </source>
</evidence>
<dbReference type="PIRSF" id="PIRSF037495">
    <property type="entry name" value="Opine_OX_OoxA/HcnB"/>
    <property type="match status" value="1"/>
</dbReference>
<dbReference type="PANTHER" id="PTHR42949:SF3">
    <property type="entry name" value="ANAEROBIC GLYCEROL-3-PHOSPHATE DEHYDROGENASE SUBUNIT B"/>
    <property type="match status" value="1"/>
</dbReference>
<name>A0A4Y3R4D4_STRCI</name>
<dbReference type="Gene3D" id="3.40.50.720">
    <property type="entry name" value="NAD(P)-binding Rossmann-like Domain"/>
    <property type="match status" value="1"/>
</dbReference>
<dbReference type="InterPro" id="IPR023753">
    <property type="entry name" value="FAD/NAD-binding_dom"/>
</dbReference>
<feature type="region of interest" description="Disordered" evidence="2">
    <location>
        <begin position="91"/>
        <end position="164"/>
    </location>
</feature>
<dbReference type="InterPro" id="IPR036188">
    <property type="entry name" value="FAD/NAD-bd_sf"/>
</dbReference>
<evidence type="ECO:0000256" key="3">
    <source>
        <dbReference type="SAM" id="SignalP"/>
    </source>
</evidence>
<dbReference type="OrthoDB" id="9801699at2"/>
<dbReference type="SUPFAM" id="SSF51905">
    <property type="entry name" value="FAD/NAD(P)-binding domain"/>
    <property type="match status" value="1"/>
</dbReference>
<organism evidence="5 6">
    <name type="scientific">Streptomyces cacaoi</name>
    <dbReference type="NCBI Taxonomy" id="1898"/>
    <lineage>
        <taxon>Bacteria</taxon>
        <taxon>Bacillati</taxon>
        <taxon>Actinomycetota</taxon>
        <taxon>Actinomycetes</taxon>
        <taxon>Kitasatosporales</taxon>
        <taxon>Streptomycetaceae</taxon>
        <taxon>Streptomyces</taxon>
    </lineage>
</organism>
<dbReference type="Gene3D" id="3.50.50.60">
    <property type="entry name" value="FAD/NAD(P)-binding domain"/>
    <property type="match status" value="2"/>
</dbReference>
<proteinExistence type="predicted"/>
<feature type="region of interest" description="Disordered" evidence="2">
    <location>
        <begin position="487"/>
        <end position="529"/>
    </location>
</feature>
<evidence type="ECO:0000256" key="1">
    <source>
        <dbReference type="ARBA" id="ARBA00023002"/>
    </source>
</evidence>
<dbReference type="InterPro" id="IPR041854">
    <property type="entry name" value="BFD-like_2Fe2S-bd_dom_sf"/>
</dbReference>
<dbReference type="RefSeq" id="WP_086814980.1">
    <property type="nucleotide sequence ID" value="NZ_BJMM01000032.1"/>
</dbReference>
<accession>A0A4Y3R4D4</accession>
<feature type="compositionally biased region" description="Basic and acidic residues" evidence="2">
    <location>
        <begin position="121"/>
        <end position="136"/>
    </location>
</feature>
<dbReference type="Gene3D" id="1.10.10.1100">
    <property type="entry name" value="BFD-like [2Fe-2S]-binding domain"/>
    <property type="match status" value="1"/>
</dbReference>
<evidence type="ECO:0000313" key="5">
    <source>
        <dbReference type="EMBL" id="GEB52541.1"/>
    </source>
</evidence>
<protein>
    <submittedName>
        <fullName evidence="5">Pyridine nucleotide-disulfide oxidoreductase</fullName>
    </submittedName>
</protein>
<feature type="domain" description="FAD/NAD(P)-binding" evidence="4">
    <location>
        <begin position="6"/>
        <end position="385"/>
    </location>
</feature>
<feature type="region of interest" description="Disordered" evidence="2">
    <location>
        <begin position="37"/>
        <end position="56"/>
    </location>
</feature>
<dbReference type="PRINTS" id="PR00411">
    <property type="entry name" value="PNDRDTASEI"/>
</dbReference>
<dbReference type="Proteomes" id="UP000319210">
    <property type="component" value="Unassembled WGS sequence"/>
</dbReference>
<feature type="chain" id="PRO_5021220608" evidence="3">
    <location>
        <begin position="25"/>
        <end position="529"/>
    </location>
</feature>
<feature type="signal peptide" evidence="3">
    <location>
        <begin position="1"/>
        <end position="24"/>
    </location>
</feature>
<dbReference type="InterPro" id="IPR017224">
    <property type="entry name" value="Opine_Oxase_asu/HCN_bsu"/>
</dbReference>
<evidence type="ECO:0000259" key="4">
    <source>
        <dbReference type="Pfam" id="PF07992"/>
    </source>
</evidence>
<keyword evidence="6" id="KW-1185">Reference proteome</keyword>
<dbReference type="InterPro" id="IPR051691">
    <property type="entry name" value="Metab_Enz_Cyan_OpOx_G3PDH"/>
</dbReference>
<dbReference type="EMBL" id="BJMM01000032">
    <property type="protein sequence ID" value="GEB52541.1"/>
    <property type="molecule type" value="Genomic_DNA"/>
</dbReference>
<reference evidence="5 6" key="1">
    <citation type="submission" date="2019-06" db="EMBL/GenBank/DDBJ databases">
        <title>Whole genome shotgun sequence of Streptomyces cacaoi subsp. cacaoi NBRC 12748.</title>
        <authorList>
            <person name="Hosoyama A."/>
            <person name="Uohara A."/>
            <person name="Ohji S."/>
            <person name="Ichikawa N."/>
        </authorList>
    </citation>
    <scope>NUCLEOTIDE SEQUENCE [LARGE SCALE GENOMIC DNA]</scope>
    <source>
        <strain evidence="5 6">NBRC 12748</strain>
    </source>
</reference>
<dbReference type="Pfam" id="PF07992">
    <property type="entry name" value="Pyr_redox_2"/>
    <property type="match status" value="1"/>
</dbReference>
<comment type="caution">
    <text evidence="5">The sequence shown here is derived from an EMBL/GenBank/DDBJ whole genome shotgun (WGS) entry which is preliminary data.</text>
</comment>
<evidence type="ECO:0000256" key="2">
    <source>
        <dbReference type="SAM" id="MobiDB-lite"/>
    </source>
</evidence>
<dbReference type="GO" id="GO:0016491">
    <property type="term" value="F:oxidoreductase activity"/>
    <property type="evidence" value="ECO:0007669"/>
    <property type="project" value="UniProtKB-KW"/>
</dbReference>
<dbReference type="PRINTS" id="PR00368">
    <property type="entry name" value="FADPNR"/>
</dbReference>
<gene>
    <name evidence="5" type="ORF">SCA03_50920</name>
</gene>
<sequence length="529" mass="54776">MRRRWVLVVGAGPAGLAAADAALAAGARVTLVDGADTPGGQYHRAPSDTQTTAAPQVEPGRGAFTERRDRVLGHPRSAWLPATAVWALERRAPTEPPGPPRVHLVHGAEGTRAGAGTPDAEDARDAQDAEGARLTEGEPGGGGTHFPEGVQAAGGTAADRPRSTADPDALVLATGAHDRVLPFPGWQLPGVYTAGAAQALAKGERVAVGHRVVVAGSGPFLLPVAASLLAVGATVAQILEAGGTGALARGWLSSPWELPRHTGRTAELARYANQLAAHRVPFRTGEAVVEARGDGRVEEVVTARLRPDWSPVPGTRRTVAVDAVCVSHGFTPQLELPVAAGCTLHTTPGGPFVTVDADQATTVPGVYAAGEITGIAGAPAARAEGALAGWSAAGGDRAARPLAALRRARDQGRAFAERLRRAHPVGRRWPDWLSPDTVICRCEETDLAALRQAYGDTVPDERAARLAARAGLGPCQGRFCRSAVAHLTGRPETPPDRPLAQPVRLGELARQPARLRPPGTAGPHAREAP</sequence>
<dbReference type="AlphaFoldDB" id="A0A4Y3R4D4"/>
<dbReference type="PANTHER" id="PTHR42949">
    <property type="entry name" value="ANAEROBIC GLYCEROL-3-PHOSPHATE DEHYDROGENASE SUBUNIT B"/>
    <property type="match status" value="1"/>
</dbReference>
<keyword evidence="1" id="KW-0560">Oxidoreductase</keyword>